<dbReference type="Gene3D" id="3.40.50.150">
    <property type="entry name" value="Vaccinia Virus protein VP39"/>
    <property type="match status" value="1"/>
</dbReference>
<organism evidence="3">
    <name type="scientific">marine metagenome</name>
    <dbReference type="NCBI Taxonomy" id="408172"/>
    <lineage>
        <taxon>unclassified sequences</taxon>
        <taxon>metagenomes</taxon>
        <taxon>ecological metagenomes</taxon>
    </lineage>
</organism>
<dbReference type="AlphaFoldDB" id="A0A381NGV8"/>
<dbReference type="GO" id="GO:0008276">
    <property type="term" value="F:protein methyltransferase activity"/>
    <property type="evidence" value="ECO:0007669"/>
    <property type="project" value="TreeGrafter"/>
</dbReference>
<evidence type="ECO:0000256" key="1">
    <source>
        <dbReference type="ARBA" id="ARBA00022603"/>
    </source>
</evidence>
<reference evidence="3" key="1">
    <citation type="submission" date="2018-05" db="EMBL/GenBank/DDBJ databases">
        <authorList>
            <person name="Lanie J.A."/>
            <person name="Ng W.-L."/>
            <person name="Kazmierczak K.M."/>
            <person name="Andrzejewski T.M."/>
            <person name="Davidsen T.M."/>
            <person name="Wayne K.J."/>
            <person name="Tettelin H."/>
            <person name="Glass J.I."/>
            <person name="Rusch D."/>
            <person name="Podicherti R."/>
            <person name="Tsui H.-C.T."/>
            <person name="Winkler M.E."/>
        </authorList>
    </citation>
    <scope>NUCLEOTIDE SEQUENCE</scope>
</reference>
<keyword evidence="1" id="KW-0489">Methyltransferase</keyword>
<evidence type="ECO:0008006" key="4">
    <source>
        <dbReference type="Google" id="ProtNLM"/>
    </source>
</evidence>
<dbReference type="InterPro" id="IPR050078">
    <property type="entry name" value="Ribosomal_L11_MeTrfase_PrmA"/>
</dbReference>
<evidence type="ECO:0000313" key="3">
    <source>
        <dbReference type="EMBL" id="SUZ53830.1"/>
    </source>
</evidence>
<protein>
    <recommendedName>
        <fullName evidence="4">Methyltransferase small domain-containing protein</fullName>
    </recommendedName>
</protein>
<dbReference type="PANTHER" id="PTHR43648:SF1">
    <property type="entry name" value="ELECTRON TRANSFER FLAVOPROTEIN BETA SUBUNIT LYSINE METHYLTRANSFERASE"/>
    <property type="match status" value="1"/>
</dbReference>
<dbReference type="InterPro" id="IPR029063">
    <property type="entry name" value="SAM-dependent_MTases_sf"/>
</dbReference>
<proteinExistence type="predicted"/>
<feature type="non-terminal residue" evidence="3">
    <location>
        <position position="1"/>
    </location>
</feature>
<keyword evidence="2" id="KW-0808">Transferase</keyword>
<dbReference type="CDD" id="cd02440">
    <property type="entry name" value="AdoMet_MTases"/>
    <property type="match status" value="1"/>
</dbReference>
<dbReference type="GO" id="GO:0032259">
    <property type="term" value="P:methylation"/>
    <property type="evidence" value="ECO:0007669"/>
    <property type="project" value="UniProtKB-KW"/>
</dbReference>
<sequence length="177" mass="18016">VGRIQFSIDPGPTFGHGGHPSTVLVLAEIDRIEPEGLSVLDVGCGSGVLAIAAALVGADPVVAIDVDPDAVAWAQFNAAANDATVDASATPIADLEGPFDLVVVNVLPSEHESVAKDVARLTSGRLVVSGIPEEQADVVATLYMAAGAGSLTAEHRTTCEEWTAITFTKASPDDTGS</sequence>
<dbReference type="PANTHER" id="PTHR43648">
    <property type="entry name" value="ELECTRON TRANSFER FLAVOPROTEIN BETA SUBUNIT LYSINE METHYLTRANSFERASE"/>
    <property type="match status" value="1"/>
</dbReference>
<dbReference type="EMBL" id="UINC01000352">
    <property type="protein sequence ID" value="SUZ53830.1"/>
    <property type="molecule type" value="Genomic_DNA"/>
</dbReference>
<evidence type="ECO:0000256" key="2">
    <source>
        <dbReference type="ARBA" id="ARBA00022679"/>
    </source>
</evidence>
<gene>
    <name evidence="3" type="ORF">METZ01_LOCUS6684</name>
</gene>
<name>A0A381NGV8_9ZZZZ</name>
<accession>A0A381NGV8</accession>
<dbReference type="Pfam" id="PF06325">
    <property type="entry name" value="PrmA"/>
    <property type="match status" value="1"/>
</dbReference>
<dbReference type="SUPFAM" id="SSF53335">
    <property type="entry name" value="S-adenosyl-L-methionine-dependent methyltransferases"/>
    <property type="match status" value="1"/>
</dbReference>